<dbReference type="PANTHER" id="PTHR42978">
    <property type="entry name" value="QUORUM-QUENCHING LACTONASE YTNP-RELATED-RELATED"/>
    <property type="match status" value="1"/>
</dbReference>
<comment type="similarity">
    <text evidence="1">Belongs to the metallo-beta-lactamase superfamily.</text>
</comment>
<reference evidence="7" key="1">
    <citation type="journal article" date="2019" name="Int. J. Syst. Evol. Microbiol.">
        <title>The Global Catalogue of Microorganisms (GCM) 10K type strain sequencing project: providing services to taxonomists for standard genome sequencing and annotation.</title>
        <authorList>
            <consortium name="The Broad Institute Genomics Platform"/>
            <consortium name="The Broad Institute Genome Sequencing Center for Infectious Disease"/>
            <person name="Wu L."/>
            <person name="Ma J."/>
        </authorList>
    </citation>
    <scope>NUCLEOTIDE SEQUENCE [LARGE SCALE GENOMIC DNA]</scope>
    <source>
        <strain evidence="7">JCM 16374</strain>
    </source>
</reference>
<keyword evidence="2" id="KW-0479">Metal-binding</keyword>
<evidence type="ECO:0000256" key="2">
    <source>
        <dbReference type="ARBA" id="ARBA00022723"/>
    </source>
</evidence>
<name>A0ABP6ECX7_9ACTN</name>
<dbReference type="InterPro" id="IPR036866">
    <property type="entry name" value="RibonucZ/Hydroxyglut_hydro"/>
</dbReference>
<proteinExistence type="inferred from homology"/>
<dbReference type="InterPro" id="IPR051013">
    <property type="entry name" value="MBL_superfamily_lactonases"/>
</dbReference>
<keyword evidence="3" id="KW-0378">Hydrolase</keyword>
<keyword evidence="4" id="KW-0862">Zinc</keyword>
<dbReference type="Pfam" id="PF00753">
    <property type="entry name" value="Lactamase_B"/>
    <property type="match status" value="1"/>
</dbReference>
<keyword evidence="7" id="KW-1185">Reference proteome</keyword>
<dbReference type="CDD" id="cd07742">
    <property type="entry name" value="metallo-hydrolase-like_MBL-fold"/>
    <property type="match status" value="1"/>
</dbReference>
<dbReference type="PANTHER" id="PTHR42978:SF3">
    <property type="entry name" value="BLR3078 PROTEIN"/>
    <property type="match status" value="1"/>
</dbReference>
<evidence type="ECO:0000313" key="7">
    <source>
        <dbReference type="Proteomes" id="UP001500994"/>
    </source>
</evidence>
<protein>
    <submittedName>
        <fullName evidence="6">MBL fold metallo-hydrolase</fullName>
    </submittedName>
</protein>
<dbReference type="Proteomes" id="UP001500994">
    <property type="component" value="Unassembled WGS sequence"/>
</dbReference>
<dbReference type="InterPro" id="IPR001279">
    <property type="entry name" value="Metallo-B-lactamas"/>
</dbReference>
<comment type="caution">
    <text evidence="6">The sequence shown here is derived from an EMBL/GenBank/DDBJ whole genome shotgun (WGS) entry which is preliminary data.</text>
</comment>
<gene>
    <name evidence="6" type="ORF">GCM10009864_32970</name>
</gene>
<dbReference type="RefSeq" id="WP_344576196.1">
    <property type="nucleotide sequence ID" value="NZ_BAAARK010000009.1"/>
</dbReference>
<accession>A0ABP6ECX7</accession>
<evidence type="ECO:0000256" key="4">
    <source>
        <dbReference type="ARBA" id="ARBA00022833"/>
    </source>
</evidence>
<sequence length="281" mass="31432">MRVHHLNAGTLRPTGGRLVDGEPGLFRRAEMVCHCLLLETAAGLVLVETGIGAQATRRPEEWLGRRFLHLTNPLLDVEEPVVRQLSRLGFDPADVRHIVLTHLDLDHAGGLVDFPQATVHVYAEELRAAERPRSPRERNRYRAAQFAHRPTWAEYEGLGEPWWGFDAVRELDGLPPEILLVPLAGHTRGHAGVAVDTGDGWLLHAGDAYFHPGQLDPARPHCPPALAVFESLMQTERRARLHNQRRLRELARDHGDRVRILSAHNAAEYRRHTAAPTAVTA</sequence>
<evidence type="ECO:0000256" key="1">
    <source>
        <dbReference type="ARBA" id="ARBA00007749"/>
    </source>
</evidence>
<feature type="domain" description="Metallo-beta-lactamase" evidence="5">
    <location>
        <begin position="32"/>
        <end position="254"/>
    </location>
</feature>
<evidence type="ECO:0000259" key="5">
    <source>
        <dbReference type="SMART" id="SM00849"/>
    </source>
</evidence>
<dbReference type="Gene3D" id="3.60.15.10">
    <property type="entry name" value="Ribonuclease Z/Hydroxyacylglutathione hydrolase-like"/>
    <property type="match status" value="1"/>
</dbReference>
<dbReference type="SUPFAM" id="SSF56281">
    <property type="entry name" value="Metallo-hydrolase/oxidoreductase"/>
    <property type="match status" value="1"/>
</dbReference>
<organism evidence="6 7">
    <name type="scientific">Streptomyces lunalinharesii</name>
    <dbReference type="NCBI Taxonomy" id="333384"/>
    <lineage>
        <taxon>Bacteria</taxon>
        <taxon>Bacillati</taxon>
        <taxon>Actinomycetota</taxon>
        <taxon>Actinomycetes</taxon>
        <taxon>Kitasatosporales</taxon>
        <taxon>Streptomycetaceae</taxon>
        <taxon>Streptomyces</taxon>
    </lineage>
</organism>
<evidence type="ECO:0000256" key="3">
    <source>
        <dbReference type="ARBA" id="ARBA00022801"/>
    </source>
</evidence>
<dbReference type="EMBL" id="BAAARK010000009">
    <property type="protein sequence ID" value="GAA2662606.1"/>
    <property type="molecule type" value="Genomic_DNA"/>
</dbReference>
<evidence type="ECO:0000313" key="6">
    <source>
        <dbReference type="EMBL" id="GAA2662606.1"/>
    </source>
</evidence>
<dbReference type="SMART" id="SM00849">
    <property type="entry name" value="Lactamase_B"/>
    <property type="match status" value="1"/>
</dbReference>